<keyword evidence="1" id="KW-0812">Transmembrane</keyword>
<dbReference type="Proteomes" id="UP000807115">
    <property type="component" value="Chromosome 10"/>
</dbReference>
<evidence type="ECO:0000313" key="2">
    <source>
        <dbReference type="EMBL" id="KAG0515717.1"/>
    </source>
</evidence>
<reference evidence="2" key="1">
    <citation type="journal article" date="2019" name="BMC Genomics">
        <title>A new reference genome for Sorghum bicolor reveals high levels of sequence similarity between sweet and grain genotypes: implications for the genetics of sugar metabolism.</title>
        <authorList>
            <person name="Cooper E.A."/>
            <person name="Brenton Z.W."/>
            <person name="Flinn B.S."/>
            <person name="Jenkins J."/>
            <person name="Shu S."/>
            <person name="Flowers D."/>
            <person name="Luo F."/>
            <person name="Wang Y."/>
            <person name="Xia P."/>
            <person name="Barry K."/>
            <person name="Daum C."/>
            <person name="Lipzen A."/>
            <person name="Yoshinaga Y."/>
            <person name="Schmutz J."/>
            <person name="Saski C."/>
            <person name="Vermerris W."/>
            <person name="Kresovich S."/>
        </authorList>
    </citation>
    <scope>NUCLEOTIDE SEQUENCE</scope>
</reference>
<reference evidence="2" key="2">
    <citation type="submission" date="2020-10" db="EMBL/GenBank/DDBJ databases">
        <authorList>
            <person name="Cooper E.A."/>
            <person name="Brenton Z.W."/>
            <person name="Flinn B.S."/>
            <person name="Jenkins J."/>
            <person name="Shu S."/>
            <person name="Flowers D."/>
            <person name="Luo F."/>
            <person name="Wang Y."/>
            <person name="Xia P."/>
            <person name="Barry K."/>
            <person name="Daum C."/>
            <person name="Lipzen A."/>
            <person name="Yoshinaga Y."/>
            <person name="Schmutz J."/>
            <person name="Saski C."/>
            <person name="Vermerris W."/>
            <person name="Kresovich S."/>
        </authorList>
    </citation>
    <scope>NUCLEOTIDE SEQUENCE</scope>
</reference>
<keyword evidence="1" id="KW-1133">Transmembrane helix</keyword>
<dbReference type="PROSITE" id="PS51257">
    <property type="entry name" value="PROKAR_LIPOPROTEIN"/>
    <property type="match status" value="1"/>
</dbReference>
<protein>
    <submittedName>
        <fullName evidence="2">Uncharacterized protein</fullName>
    </submittedName>
</protein>
<evidence type="ECO:0000313" key="3">
    <source>
        <dbReference type="Proteomes" id="UP000807115"/>
    </source>
</evidence>
<comment type="caution">
    <text evidence="2">The sequence shown here is derived from an EMBL/GenBank/DDBJ whole genome shotgun (WGS) entry which is preliminary data.</text>
</comment>
<dbReference type="AlphaFoldDB" id="A0A921Q5P3"/>
<feature type="transmembrane region" description="Helical" evidence="1">
    <location>
        <begin position="12"/>
        <end position="37"/>
    </location>
</feature>
<proteinExistence type="predicted"/>
<sequence length="71" mass="8378">MFKFIDSLVLWIVSQSCVVFPSFDFDFIIVCCVWRMMIWFCRPSLRIRISGLVLIDMLSYLTPLSIYVLCS</sequence>
<dbReference type="EMBL" id="CM027689">
    <property type="protein sequence ID" value="KAG0515717.1"/>
    <property type="molecule type" value="Genomic_DNA"/>
</dbReference>
<accession>A0A921Q5P3</accession>
<feature type="transmembrane region" description="Helical" evidence="1">
    <location>
        <begin position="49"/>
        <end position="69"/>
    </location>
</feature>
<evidence type="ECO:0000256" key="1">
    <source>
        <dbReference type="SAM" id="Phobius"/>
    </source>
</evidence>
<gene>
    <name evidence="2" type="ORF">BDA96_10G302500</name>
</gene>
<name>A0A921Q5P3_SORBI</name>
<organism evidence="2 3">
    <name type="scientific">Sorghum bicolor</name>
    <name type="common">Sorghum</name>
    <name type="synonym">Sorghum vulgare</name>
    <dbReference type="NCBI Taxonomy" id="4558"/>
    <lineage>
        <taxon>Eukaryota</taxon>
        <taxon>Viridiplantae</taxon>
        <taxon>Streptophyta</taxon>
        <taxon>Embryophyta</taxon>
        <taxon>Tracheophyta</taxon>
        <taxon>Spermatophyta</taxon>
        <taxon>Magnoliopsida</taxon>
        <taxon>Liliopsida</taxon>
        <taxon>Poales</taxon>
        <taxon>Poaceae</taxon>
        <taxon>PACMAD clade</taxon>
        <taxon>Panicoideae</taxon>
        <taxon>Andropogonodae</taxon>
        <taxon>Andropogoneae</taxon>
        <taxon>Sorghinae</taxon>
        <taxon>Sorghum</taxon>
    </lineage>
</organism>
<keyword evidence="1" id="KW-0472">Membrane</keyword>